<accession>A0A0U5BXV8</accession>
<reference evidence="1 2" key="1">
    <citation type="journal article" date="2016" name="Int. J. Syst. Evol. Microbiol.">
        <title>Caldimicrobium thiodismutans sp. nov., a sulfur-disproportionating bacterium isolated from a hot spring, and emended description of the genus Caldimicrobium.</title>
        <authorList>
            <person name="Kojima H."/>
            <person name="Umezawa K."/>
            <person name="Fukui M."/>
        </authorList>
    </citation>
    <scope>NUCLEOTIDE SEQUENCE [LARGE SCALE GENOMIC DNA]</scope>
    <source>
        <strain evidence="1 2">TF1</strain>
    </source>
</reference>
<dbReference type="KEGG" id="cthi:THC_1202"/>
<dbReference type="OrthoDB" id="6174209at2"/>
<protein>
    <submittedName>
        <fullName evidence="1">Uncharacterized protein</fullName>
    </submittedName>
</protein>
<dbReference type="Gene3D" id="1.20.120.330">
    <property type="entry name" value="Nucleotidyltransferases domain 2"/>
    <property type="match status" value="1"/>
</dbReference>
<name>A0A0U5BXV8_9BACT</name>
<organism evidence="1 2">
    <name type="scientific">Caldimicrobium thiodismutans</name>
    <dbReference type="NCBI Taxonomy" id="1653476"/>
    <lineage>
        <taxon>Bacteria</taxon>
        <taxon>Pseudomonadati</taxon>
        <taxon>Thermodesulfobacteriota</taxon>
        <taxon>Thermodesulfobacteria</taxon>
        <taxon>Thermodesulfobacteriales</taxon>
        <taxon>Thermodesulfobacteriaceae</taxon>
        <taxon>Caldimicrobium</taxon>
    </lineage>
</organism>
<reference evidence="2" key="2">
    <citation type="journal article" date="2016" name="Int. J. Syst. Evol. Microbiol.">
        <title>Caldimicrobium thiodismutans sp. nov., a sulfur-disproportionating bacterium isolated from a hot spring.</title>
        <authorList>
            <person name="Kojima H."/>
            <person name="Umezawa K."/>
            <person name="Fukui M."/>
        </authorList>
    </citation>
    <scope>NUCLEOTIDE SEQUENCE [LARGE SCALE GENOMIC DNA]</scope>
    <source>
        <strain evidence="2">TF1</strain>
    </source>
</reference>
<evidence type="ECO:0000313" key="2">
    <source>
        <dbReference type="Proteomes" id="UP000068196"/>
    </source>
</evidence>
<dbReference type="STRING" id="1653476.THC_1202"/>
<dbReference type="Proteomes" id="UP000068196">
    <property type="component" value="Chromosome"/>
</dbReference>
<dbReference type="EMBL" id="AP014945">
    <property type="protein sequence ID" value="BAU23573.1"/>
    <property type="molecule type" value="Genomic_DNA"/>
</dbReference>
<sequence length="125" mass="14939">MAFNWQEYLELAKELAGLQRSEYSRECAYRSAVSRAYYSAFCWCRNYAEKHSGFKPTGEAKDHKYLREYLRKLGKDWGKIASKLDKLRRWRNKCDYDNDLNNIDLEGMVYQSIEISQEIIEKCKL</sequence>
<proteinExistence type="predicted"/>
<evidence type="ECO:0000313" key="1">
    <source>
        <dbReference type="EMBL" id="BAU23573.1"/>
    </source>
</evidence>
<keyword evidence="2" id="KW-1185">Reference proteome</keyword>
<dbReference type="RefSeq" id="WP_148638833.1">
    <property type="nucleotide sequence ID" value="NZ_AP014945.1"/>
</dbReference>
<gene>
    <name evidence="1" type="ORF">THC_1202</name>
</gene>
<dbReference type="AlphaFoldDB" id="A0A0U5BXV8"/>